<accession>A0A2K0T414</accession>
<sequence length="155" mass="17677">MPQNPRMPLWVRFLGPVVTIIITVMQIGGCIAQAMILLDHWVLAFIIHHEIAWFICTMWLAVGEGTTASWRLQMKDTGDDNGDKTFIAATSAVFSLWAGILSLILFCEFIGILVWACVYFVAPRFGARPPRLLPLIERAWLLMGYDLILIWRTHY</sequence>
<proteinExistence type="predicted"/>
<keyword evidence="1" id="KW-0472">Membrane</keyword>
<feature type="transmembrane region" description="Helical" evidence="1">
    <location>
        <begin position="41"/>
        <end position="62"/>
    </location>
</feature>
<feature type="transmembrane region" description="Helical" evidence="1">
    <location>
        <begin position="13"/>
        <end position="34"/>
    </location>
</feature>
<dbReference type="OrthoDB" id="4898641at2759"/>
<reference evidence="2 3" key="1">
    <citation type="submission" date="2017-02" db="EMBL/GenBank/DDBJ databases">
        <title>Genomes of Trichoderma spp. with biocontrol activity.</title>
        <authorList>
            <person name="Gardiner D."/>
            <person name="Kazan K."/>
            <person name="Vos C."/>
            <person name="Harvey P."/>
        </authorList>
    </citation>
    <scope>NUCLEOTIDE SEQUENCE [LARGE SCALE GENOMIC DNA]</scope>
    <source>
        <strain evidence="2 3">A5MH</strain>
    </source>
</reference>
<evidence type="ECO:0000256" key="1">
    <source>
        <dbReference type="SAM" id="Phobius"/>
    </source>
</evidence>
<dbReference type="Proteomes" id="UP000236546">
    <property type="component" value="Unassembled WGS sequence"/>
</dbReference>
<organism evidence="2 3">
    <name type="scientific">Trichoderma gamsii</name>
    <dbReference type="NCBI Taxonomy" id="398673"/>
    <lineage>
        <taxon>Eukaryota</taxon>
        <taxon>Fungi</taxon>
        <taxon>Dikarya</taxon>
        <taxon>Ascomycota</taxon>
        <taxon>Pezizomycotina</taxon>
        <taxon>Sordariomycetes</taxon>
        <taxon>Hypocreomycetidae</taxon>
        <taxon>Hypocreales</taxon>
        <taxon>Hypocreaceae</taxon>
        <taxon>Trichoderma</taxon>
    </lineage>
</organism>
<evidence type="ECO:0000313" key="3">
    <source>
        <dbReference type="Proteomes" id="UP000236546"/>
    </source>
</evidence>
<evidence type="ECO:0000313" key="2">
    <source>
        <dbReference type="EMBL" id="PNP40259.1"/>
    </source>
</evidence>
<dbReference type="AlphaFoldDB" id="A0A2K0T414"/>
<comment type="caution">
    <text evidence="2">The sequence shown here is derived from an EMBL/GenBank/DDBJ whole genome shotgun (WGS) entry which is preliminary data.</text>
</comment>
<protein>
    <submittedName>
        <fullName evidence="2">Uncharacterized protein</fullName>
    </submittedName>
</protein>
<keyword evidence="1" id="KW-1133">Transmembrane helix</keyword>
<gene>
    <name evidence="2" type="ORF">TGAMA5MH_07914</name>
</gene>
<dbReference type="EMBL" id="MTYH01000072">
    <property type="protein sequence ID" value="PNP40259.1"/>
    <property type="molecule type" value="Genomic_DNA"/>
</dbReference>
<feature type="transmembrane region" description="Helical" evidence="1">
    <location>
        <begin position="96"/>
        <end position="122"/>
    </location>
</feature>
<keyword evidence="1" id="KW-0812">Transmembrane</keyword>
<name>A0A2K0T414_9HYPO</name>